<gene>
    <name evidence="1" type="ORF">BRAA03T14698Z</name>
</gene>
<name>A0A3P6AEB4_BRACM</name>
<accession>A0A3P6AEB4</accession>
<dbReference type="EMBL" id="LR031572">
    <property type="protein sequence ID" value="VDC83480.1"/>
    <property type="molecule type" value="Genomic_DNA"/>
</dbReference>
<reference evidence="1" key="1">
    <citation type="submission" date="2018-11" db="EMBL/GenBank/DDBJ databases">
        <authorList>
            <consortium name="Genoscope - CEA"/>
            <person name="William W."/>
        </authorList>
    </citation>
    <scope>NUCLEOTIDE SEQUENCE</scope>
</reference>
<organism evidence="1">
    <name type="scientific">Brassica campestris</name>
    <name type="common">Field mustard</name>
    <dbReference type="NCBI Taxonomy" id="3711"/>
    <lineage>
        <taxon>Eukaryota</taxon>
        <taxon>Viridiplantae</taxon>
        <taxon>Streptophyta</taxon>
        <taxon>Embryophyta</taxon>
        <taxon>Tracheophyta</taxon>
        <taxon>Spermatophyta</taxon>
        <taxon>Magnoliopsida</taxon>
        <taxon>eudicotyledons</taxon>
        <taxon>Gunneridae</taxon>
        <taxon>Pentapetalae</taxon>
        <taxon>rosids</taxon>
        <taxon>malvids</taxon>
        <taxon>Brassicales</taxon>
        <taxon>Brassicaceae</taxon>
        <taxon>Brassiceae</taxon>
        <taxon>Brassica</taxon>
    </lineage>
</organism>
<protein>
    <recommendedName>
        <fullName evidence="2">GH16 domain-containing protein</fullName>
    </recommendedName>
</protein>
<evidence type="ECO:0008006" key="2">
    <source>
        <dbReference type="Google" id="ProtNLM"/>
    </source>
</evidence>
<evidence type="ECO:0000313" key="1">
    <source>
        <dbReference type="EMBL" id="VDC83480.1"/>
    </source>
</evidence>
<dbReference type="AlphaFoldDB" id="A0A3P6AEB4"/>
<proteinExistence type="predicted"/>
<sequence length="46" mass="5320">MESKGTLFPKNQPMKMYSSLWNAEDFKSPVASKFHDRPGGPHRVVW</sequence>